<evidence type="ECO:0000256" key="6">
    <source>
        <dbReference type="ARBA" id="ARBA00023014"/>
    </source>
</evidence>
<evidence type="ECO:0000256" key="5">
    <source>
        <dbReference type="ARBA" id="ARBA00023004"/>
    </source>
</evidence>
<dbReference type="GO" id="GO:0051213">
    <property type="term" value="F:dioxygenase activity"/>
    <property type="evidence" value="ECO:0007669"/>
    <property type="project" value="UniProtKB-KW"/>
</dbReference>
<evidence type="ECO:0000256" key="2">
    <source>
        <dbReference type="ARBA" id="ARBA00022714"/>
    </source>
</evidence>
<dbReference type="InterPro" id="IPR036922">
    <property type="entry name" value="Rieske_2Fe-2S_sf"/>
</dbReference>
<dbReference type="GO" id="GO:0005506">
    <property type="term" value="F:iron ion binding"/>
    <property type="evidence" value="ECO:0007669"/>
    <property type="project" value="InterPro"/>
</dbReference>
<dbReference type="PANTHER" id="PTHR43756">
    <property type="entry name" value="CHOLINE MONOOXYGENASE, CHLOROPLASTIC"/>
    <property type="match status" value="1"/>
</dbReference>
<accession>A0A5C8P7P8</accession>
<dbReference type="SUPFAM" id="SSF50022">
    <property type="entry name" value="ISP domain"/>
    <property type="match status" value="1"/>
</dbReference>
<dbReference type="Pfam" id="PF00355">
    <property type="entry name" value="Rieske"/>
    <property type="match status" value="1"/>
</dbReference>
<evidence type="ECO:0000256" key="1">
    <source>
        <dbReference type="ARBA" id="ARBA00001962"/>
    </source>
</evidence>
<keyword evidence="10" id="KW-1185">Reference proteome</keyword>
<dbReference type="PROSITE" id="PS51296">
    <property type="entry name" value="RIESKE"/>
    <property type="match status" value="1"/>
</dbReference>
<dbReference type="Proteomes" id="UP000321638">
    <property type="component" value="Unassembled WGS sequence"/>
</dbReference>
<dbReference type="Gene3D" id="2.102.10.10">
    <property type="entry name" value="Rieske [2Fe-2S] iron-sulphur domain"/>
    <property type="match status" value="1"/>
</dbReference>
<keyword evidence="3" id="KW-0479">Metal-binding</keyword>
<keyword evidence="5" id="KW-0408">Iron</keyword>
<organism evidence="9 10">
    <name type="scientific">Vineibacter terrae</name>
    <dbReference type="NCBI Taxonomy" id="2586908"/>
    <lineage>
        <taxon>Bacteria</taxon>
        <taxon>Pseudomonadati</taxon>
        <taxon>Pseudomonadota</taxon>
        <taxon>Alphaproteobacteria</taxon>
        <taxon>Hyphomicrobiales</taxon>
        <taxon>Vineibacter</taxon>
    </lineage>
</organism>
<name>A0A5C8P7P8_9HYPH</name>
<dbReference type="GO" id="GO:0051537">
    <property type="term" value="F:2 iron, 2 sulfur cluster binding"/>
    <property type="evidence" value="ECO:0007669"/>
    <property type="project" value="UniProtKB-KW"/>
</dbReference>
<dbReference type="SUPFAM" id="SSF55961">
    <property type="entry name" value="Bet v1-like"/>
    <property type="match status" value="1"/>
</dbReference>
<dbReference type="CDD" id="cd03469">
    <property type="entry name" value="Rieske_RO_Alpha_N"/>
    <property type="match status" value="1"/>
</dbReference>
<dbReference type="Pfam" id="PF00848">
    <property type="entry name" value="Ring_hydroxyl_A"/>
    <property type="match status" value="1"/>
</dbReference>
<keyword evidence="9" id="KW-0223">Dioxygenase</keyword>
<dbReference type="OrthoDB" id="7456916at2"/>
<dbReference type="CDD" id="cd00680">
    <property type="entry name" value="RHO_alpha_C"/>
    <property type="match status" value="1"/>
</dbReference>
<evidence type="ECO:0000256" key="4">
    <source>
        <dbReference type="ARBA" id="ARBA00023002"/>
    </source>
</evidence>
<comment type="cofactor">
    <cofactor evidence="1">
        <name>Fe cation</name>
        <dbReference type="ChEBI" id="CHEBI:24875"/>
    </cofactor>
</comment>
<dbReference type="PROSITE" id="PS00570">
    <property type="entry name" value="RING_HYDROXYL_ALPHA"/>
    <property type="match status" value="1"/>
</dbReference>
<protein>
    <submittedName>
        <fullName evidence="9">Aromatic ring-hydroxylating dioxygenase subunit alpha</fullName>
    </submittedName>
</protein>
<comment type="caution">
    <text evidence="9">The sequence shown here is derived from an EMBL/GenBank/DDBJ whole genome shotgun (WGS) entry which is preliminary data.</text>
</comment>
<evidence type="ECO:0000259" key="8">
    <source>
        <dbReference type="PROSITE" id="PS51296"/>
    </source>
</evidence>
<evidence type="ECO:0000256" key="7">
    <source>
        <dbReference type="ARBA" id="ARBA00023027"/>
    </source>
</evidence>
<gene>
    <name evidence="9" type="ORF">FHP25_38920</name>
</gene>
<reference evidence="9 10" key="1">
    <citation type="submission" date="2019-06" db="EMBL/GenBank/DDBJ databases">
        <title>New taxonomy in bacterial strain CC-CFT640, isolated from vineyard.</title>
        <authorList>
            <person name="Lin S.-Y."/>
            <person name="Tsai C.-F."/>
            <person name="Young C.-C."/>
        </authorList>
    </citation>
    <scope>NUCLEOTIDE SEQUENCE [LARGE SCALE GENOMIC DNA]</scope>
    <source>
        <strain evidence="9 10">CC-CFT640</strain>
    </source>
</reference>
<keyword evidence="4" id="KW-0560">Oxidoreductase</keyword>
<dbReference type="InterPro" id="IPR015881">
    <property type="entry name" value="ARHD_Rieske_2Fe_2S"/>
</dbReference>
<dbReference type="EMBL" id="VDUZ01000082">
    <property type="protein sequence ID" value="TXL69461.1"/>
    <property type="molecule type" value="Genomic_DNA"/>
</dbReference>
<dbReference type="AlphaFoldDB" id="A0A5C8P7P8"/>
<proteinExistence type="predicted"/>
<evidence type="ECO:0000313" key="10">
    <source>
        <dbReference type="Proteomes" id="UP000321638"/>
    </source>
</evidence>
<dbReference type="PRINTS" id="PR00090">
    <property type="entry name" value="RNGDIOXGNASE"/>
</dbReference>
<dbReference type="InterPro" id="IPR017941">
    <property type="entry name" value="Rieske_2Fe-2S"/>
</dbReference>
<evidence type="ECO:0000256" key="3">
    <source>
        <dbReference type="ARBA" id="ARBA00022723"/>
    </source>
</evidence>
<keyword evidence="6" id="KW-0411">Iron-sulfur</keyword>
<dbReference type="InterPro" id="IPR001663">
    <property type="entry name" value="Rng_hydr_dOase-A"/>
</dbReference>
<evidence type="ECO:0000313" key="9">
    <source>
        <dbReference type="EMBL" id="TXL69461.1"/>
    </source>
</evidence>
<dbReference type="InterPro" id="IPR015879">
    <property type="entry name" value="Ring_hydroxy_dOase_asu_C_dom"/>
</dbReference>
<keyword evidence="7" id="KW-0520">NAD</keyword>
<feature type="domain" description="Rieske" evidence="8">
    <location>
        <begin position="66"/>
        <end position="173"/>
    </location>
</feature>
<dbReference type="Gene3D" id="3.90.380.10">
    <property type="entry name" value="Naphthalene 1,2-dioxygenase Alpha Subunit, Chain A, domain 1"/>
    <property type="match status" value="2"/>
</dbReference>
<keyword evidence="2" id="KW-0001">2Fe-2S</keyword>
<dbReference type="PANTHER" id="PTHR43756:SF5">
    <property type="entry name" value="CHOLINE MONOOXYGENASE, CHLOROPLASTIC"/>
    <property type="match status" value="1"/>
</dbReference>
<sequence length="400" mass="45401">MSLRACPTDDGDRVVSERSSGVDAVVLDDVQGVRVPLEQSRHLPSYFYTSPEIFDVEKERLFYKDWLCVGRVEEIANPGDYFTLKIIDEPVVVCRNKAGDIAAFSNTCAHRGVDVAKGKGNVRAFVCPYHAWSYDLDGKLIGAAHMDKTEGFDVKTCRLPKLGVAQWCGWIFVTLNDNPLPFDQYIARFDQEFAFLRLQDCRLAARIVFDLDCNWKFVLENLFDVYHARVVHAKSFGKYRDSVDYFPTARGQGSTIGYYNSASLVPGGQSLFGNMPWLADKPSTFACLGHLPPNLQLFGRCDAVVTDVIWPVAPDKTRLLLHILFPAEHFARPDFEEKLKVYRDFQIQVIEEDRELVNSLQNGAKSKKFQPGRMSSLEHGVYNVINYQIDRLYGDLRGRT</sequence>